<reference evidence="3 4" key="1">
    <citation type="submission" date="2018-11" db="EMBL/GenBank/DDBJ databases">
        <authorList>
            <consortium name="Pathogen Informatics"/>
        </authorList>
    </citation>
    <scope>NUCLEOTIDE SEQUENCE [LARGE SCALE GENOMIC DNA]</scope>
</reference>
<dbReference type="GO" id="GO:0008234">
    <property type="term" value="F:cysteine-type peptidase activity"/>
    <property type="evidence" value="ECO:0007669"/>
    <property type="project" value="InterPro"/>
</dbReference>
<protein>
    <recommendedName>
        <fullName evidence="2">Peptidase C1A papain C-terminal domain-containing protein</fullName>
    </recommendedName>
</protein>
<dbReference type="EMBL" id="UYRV01015638">
    <property type="protein sequence ID" value="VDK61235.1"/>
    <property type="molecule type" value="Genomic_DNA"/>
</dbReference>
<keyword evidence="4" id="KW-1185">Reference proteome</keyword>
<proteinExistence type="inferred from homology"/>
<evidence type="ECO:0000256" key="1">
    <source>
        <dbReference type="ARBA" id="ARBA00008455"/>
    </source>
</evidence>
<accession>A0A3P6S3H0</accession>
<organism evidence="3 4">
    <name type="scientific">Cylicostephanus goldi</name>
    <name type="common">Nematode worm</name>
    <dbReference type="NCBI Taxonomy" id="71465"/>
    <lineage>
        <taxon>Eukaryota</taxon>
        <taxon>Metazoa</taxon>
        <taxon>Ecdysozoa</taxon>
        <taxon>Nematoda</taxon>
        <taxon>Chromadorea</taxon>
        <taxon>Rhabditida</taxon>
        <taxon>Rhabditina</taxon>
        <taxon>Rhabditomorpha</taxon>
        <taxon>Strongyloidea</taxon>
        <taxon>Strongylidae</taxon>
        <taxon>Cylicostephanus</taxon>
    </lineage>
</organism>
<dbReference type="AlphaFoldDB" id="A0A3P6S3H0"/>
<dbReference type="InterPro" id="IPR000668">
    <property type="entry name" value="Peptidase_C1A_C"/>
</dbReference>
<dbReference type="InterPro" id="IPR013128">
    <property type="entry name" value="Peptidase_C1A"/>
</dbReference>
<dbReference type="InterPro" id="IPR038765">
    <property type="entry name" value="Papain-like_cys_pep_sf"/>
</dbReference>
<sequence>MTNGPVAAVFVVYYDLMEYEKGIYEVVYRIKIVVQSKPHKTGFEVGGHVVKIIGWGTDEKDKAPYWLVVNSWNDVWGEKGLFRIIRGYNHCEIESGIAAITMDV</sequence>
<dbReference type="Pfam" id="PF00112">
    <property type="entry name" value="Peptidase_C1"/>
    <property type="match status" value="1"/>
</dbReference>
<evidence type="ECO:0000313" key="4">
    <source>
        <dbReference type="Proteomes" id="UP000271889"/>
    </source>
</evidence>
<dbReference type="GO" id="GO:0006508">
    <property type="term" value="P:proteolysis"/>
    <property type="evidence" value="ECO:0007669"/>
    <property type="project" value="InterPro"/>
</dbReference>
<dbReference type="Gene3D" id="3.90.70.10">
    <property type="entry name" value="Cysteine proteinases"/>
    <property type="match status" value="1"/>
</dbReference>
<evidence type="ECO:0000313" key="3">
    <source>
        <dbReference type="EMBL" id="VDK61235.1"/>
    </source>
</evidence>
<name>A0A3P6S3H0_CYLGO</name>
<feature type="domain" description="Peptidase C1A papain C-terminal" evidence="2">
    <location>
        <begin position="1"/>
        <end position="98"/>
    </location>
</feature>
<comment type="similarity">
    <text evidence="1">Belongs to the peptidase C1 family.</text>
</comment>
<evidence type="ECO:0000259" key="2">
    <source>
        <dbReference type="Pfam" id="PF00112"/>
    </source>
</evidence>
<dbReference type="OrthoDB" id="65740at2759"/>
<dbReference type="PANTHER" id="PTHR12411">
    <property type="entry name" value="CYSTEINE PROTEASE FAMILY C1-RELATED"/>
    <property type="match status" value="1"/>
</dbReference>
<gene>
    <name evidence="3" type="ORF">CGOC_LOCUS5246</name>
</gene>
<dbReference type="SUPFAM" id="SSF54001">
    <property type="entry name" value="Cysteine proteinases"/>
    <property type="match status" value="1"/>
</dbReference>
<dbReference type="Proteomes" id="UP000271889">
    <property type="component" value="Unassembled WGS sequence"/>
</dbReference>